<feature type="signal peptide" evidence="2">
    <location>
        <begin position="1"/>
        <end position="31"/>
    </location>
</feature>
<accession>A0A5P2B5G0</accession>
<feature type="chain" id="PRO_5024839697" description="Secreted protein" evidence="2">
    <location>
        <begin position="32"/>
        <end position="123"/>
    </location>
</feature>
<proteinExistence type="predicted"/>
<evidence type="ECO:0000256" key="2">
    <source>
        <dbReference type="SAM" id="SignalP"/>
    </source>
</evidence>
<keyword evidence="4" id="KW-1185">Reference proteome</keyword>
<keyword evidence="2" id="KW-0732">Signal</keyword>
<protein>
    <recommendedName>
        <fullName evidence="5">Secreted protein</fullName>
    </recommendedName>
</protein>
<evidence type="ECO:0008006" key="5">
    <source>
        <dbReference type="Google" id="ProtNLM"/>
    </source>
</evidence>
<sequence length="123" mass="12417">MSQPSRSARLAASAVSLVVTVLALFVPSAAAHGTPADGPLARHTAVAHAEKQTAPHDVPALHVTVAHRLDAHLPGPQPAGPPRTAVDTAPHRALGGPDVRPEAIPATPRGAGAQAAPRGPPRR</sequence>
<name>A0A5P2B5G0_STRVZ</name>
<reference evidence="3 4" key="1">
    <citation type="submission" date="2018-05" db="EMBL/GenBank/DDBJ databases">
        <title>Streptomyces venezuelae.</title>
        <authorList>
            <person name="Kim W."/>
            <person name="Lee N."/>
            <person name="Cho B.-K."/>
        </authorList>
    </citation>
    <scope>NUCLEOTIDE SEQUENCE [LARGE SCALE GENOMIC DNA]</scope>
    <source>
        <strain evidence="3 4">ATCC 14583</strain>
    </source>
</reference>
<evidence type="ECO:0000313" key="3">
    <source>
        <dbReference type="EMBL" id="QES25237.1"/>
    </source>
</evidence>
<gene>
    <name evidence="3" type="ORF">DEJ47_01085</name>
</gene>
<dbReference type="Proteomes" id="UP000323046">
    <property type="component" value="Chromosome"/>
</dbReference>
<evidence type="ECO:0000313" key="4">
    <source>
        <dbReference type="Proteomes" id="UP000323046"/>
    </source>
</evidence>
<feature type="region of interest" description="Disordered" evidence="1">
    <location>
        <begin position="69"/>
        <end position="123"/>
    </location>
</feature>
<evidence type="ECO:0000256" key="1">
    <source>
        <dbReference type="SAM" id="MobiDB-lite"/>
    </source>
</evidence>
<organism evidence="3 4">
    <name type="scientific">Streptomyces venezuelae</name>
    <dbReference type="NCBI Taxonomy" id="54571"/>
    <lineage>
        <taxon>Bacteria</taxon>
        <taxon>Bacillati</taxon>
        <taxon>Actinomycetota</taxon>
        <taxon>Actinomycetes</taxon>
        <taxon>Kitasatosporales</taxon>
        <taxon>Streptomycetaceae</taxon>
        <taxon>Streptomyces</taxon>
    </lineage>
</organism>
<dbReference type="EMBL" id="CP029193">
    <property type="protein sequence ID" value="QES25237.1"/>
    <property type="molecule type" value="Genomic_DNA"/>
</dbReference>
<dbReference type="AlphaFoldDB" id="A0A5P2B5G0"/>
<dbReference type="RefSeq" id="WP_150164043.1">
    <property type="nucleotide sequence ID" value="NZ_CP029193.1"/>
</dbReference>
<feature type="compositionally biased region" description="Low complexity" evidence="1">
    <location>
        <begin position="105"/>
        <end position="117"/>
    </location>
</feature>
<dbReference type="OrthoDB" id="4307651at2"/>